<keyword evidence="8" id="KW-1185">Reference proteome</keyword>
<reference evidence="8" key="1">
    <citation type="journal article" date="2019" name="Int. J. Syst. Evol. Microbiol.">
        <title>The Global Catalogue of Microorganisms (GCM) 10K type strain sequencing project: providing services to taxonomists for standard genome sequencing and annotation.</title>
        <authorList>
            <consortium name="The Broad Institute Genomics Platform"/>
            <consortium name="The Broad Institute Genome Sequencing Center for Infectious Disease"/>
            <person name="Wu L."/>
            <person name="Ma J."/>
        </authorList>
    </citation>
    <scope>NUCLEOTIDE SEQUENCE [LARGE SCALE GENOMIC DNA]</scope>
    <source>
        <strain evidence="8">CGMCC 1.13574</strain>
    </source>
</reference>
<comment type="caution">
    <text evidence="7">The sequence shown here is derived from an EMBL/GenBank/DDBJ whole genome shotgun (WGS) entry which is preliminary data.</text>
</comment>
<keyword evidence="2" id="KW-0645">Protease</keyword>
<evidence type="ECO:0000256" key="1">
    <source>
        <dbReference type="ARBA" id="ARBA00007074"/>
    </source>
</evidence>
<keyword evidence="4" id="KW-0788">Thiol protease</keyword>
<organism evidence="7 8">
    <name type="scientific">Tumebacillus lipolyticus</name>
    <dbReference type="NCBI Taxonomy" id="1280370"/>
    <lineage>
        <taxon>Bacteria</taxon>
        <taxon>Bacillati</taxon>
        <taxon>Bacillota</taxon>
        <taxon>Bacilli</taxon>
        <taxon>Bacillales</taxon>
        <taxon>Alicyclobacillaceae</taxon>
        <taxon>Tumebacillus</taxon>
    </lineage>
</organism>
<dbReference type="InterPro" id="IPR038765">
    <property type="entry name" value="Papain-like_cys_pep_sf"/>
</dbReference>
<feature type="compositionally biased region" description="Polar residues" evidence="5">
    <location>
        <begin position="146"/>
        <end position="167"/>
    </location>
</feature>
<dbReference type="Pfam" id="PF00877">
    <property type="entry name" value="NLPC_P60"/>
    <property type="match status" value="1"/>
</dbReference>
<dbReference type="PANTHER" id="PTHR47053:SF1">
    <property type="entry name" value="MUREIN DD-ENDOPEPTIDASE MEPH-RELATED"/>
    <property type="match status" value="1"/>
</dbReference>
<dbReference type="RefSeq" id="WP_386048555.1">
    <property type="nucleotide sequence ID" value="NZ_JBHUIO010000011.1"/>
</dbReference>
<feature type="domain" description="NlpC/P60" evidence="6">
    <location>
        <begin position="169"/>
        <end position="290"/>
    </location>
</feature>
<dbReference type="PROSITE" id="PS51935">
    <property type="entry name" value="NLPC_P60"/>
    <property type="match status" value="1"/>
</dbReference>
<dbReference type="Gene3D" id="3.90.1720.10">
    <property type="entry name" value="endopeptidase domain like (from Nostoc punctiforme)"/>
    <property type="match status" value="1"/>
</dbReference>
<feature type="region of interest" description="Disordered" evidence="5">
    <location>
        <begin position="112"/>
        <end position="170"/>
    </location>
</feature>
<dbReference type="EMBL" id="JBHUIO010000011">
    <property type="protein sequence ID" value="MFD2171604.1"/>
    <property type="molecule type" value="Genomic_DNA"/>
</dbReference>
<dbReference type="InterPro" id="IPR000064">
    <property type="entry name" value="NLP_P60_dom"/>
</dbReference>
<evidence type="ECO:0000313" key="7">
    <source>
        <dbReference type="EMBL" id="MFD2171604.1"/>
    </source>
</evidence>
<dbReference type="InterPro" id="IPR051202">
    <property type="entry name" value="Peptidase_C40"/>
</dbReference>
<keyword evidence="3" id="KW-0378">Hydrolase</keyword>
<evidence type="ECO:0000313" key="8">
    <source>
        <dbReference type="Proteomes" id="UP001597343"/>
    </source>
</evidence>
<sequence length="291" mass="31101">MVNWKKSLLIGLFSSMLWEQNAVATVVGLQRADLQMSPRFDWASKSPLKGGARSDLASRTVVKELWQERYELHRQQFIPEVNADLAQGVASRLKLEQLDIVTRSADTNARQQVAVPPLLASRGGMRLPTAPESAAAGSPQDREAKPQQQTGQKTSNQPPTLQPNSGATAPLGGRAVSVAMQYQGVPYQYGGVSPQGFDCSGFIQYVYRQVGVELPRTTYAQSSAGAQVAQGQLQPGDLLFFSIGGVAMSHAGIYIGGGQFVHADADRGIAVAALSNPYWAGVYQAGVRIGG</sequence>
<evidence type="ECO:0000256" key="3">
    <source>
        <dbReference type="ARBA" id="ARBA00022801"/>
    </source>
</evidence>
<evidence type="ECO:0000256" key="2">
    <source>
        <dbReference type="ARBA" id="ARBA00022670"/>
    </source>
</evidence>
<evidence type="ECO:0000256" key="4">
    <source>
        <dbReference type="ARBA" id="ARBA00022807"/>
    </source>
</evidence>
<dbReference type="Proteomes" id="UP001597343">
    <property type="component" value="Unassembled WGS sequence"/>
</dbReference>
<evidence type="ECO:0000256" key="5">
    <source>
        <dbReference type="SAM" id="MobiDB-lite"/>
    </source>
</evidence>
<evidence type="ECO:0000259" key="6">
    <source>
        <dbReference type="PROSITE" id="PS51935"/>
    </source>
</evidence>
<protein>
    <submittedName>
        <fullName evidence="7">C40 family peptidase</fullName>
    </submittedName>
</protein>
<dbReference type="SUPFAM" id="SSF54001">
    <property type="entry name" value="Cysteine proteinases"/>
    <property type="match status" value="1"/>
</dbReference>
<proteinExistence type="inferred from homology"/>
<accession>A0ABW5A0Y3</accession>
<dbReference type="PANTHER" id="PTHR47053">
    <property type="entry name" value="MUREIN DD-ENDOPEPTIDASE MEPH-RELATED"/>
    <property type="match status" value="1"/>
</dbReference>
<name>A0ABW5A0Y3_9BACL</name>
<comment type="similarity">
    <text evidence="1">Belongs to the peptidase C40 family.</text>
</comment>
<gene>
    <name evidence="7" type="ORF">ACFSOY_16705</name>
</gene>